<evidence type="ECO:0000313" key="6">
    <source>
        <dbReference type="EMBL" id="CUS33636.1"/>
    </source>
</evidence>
<dbReference type="InterPro" id="IPR003593">
    <property type="entry name" value="AAA+_ATPase"/>
</dbReference>
<dbReference type="SMART" id="SM00382">
    <property type="entry name" value="AAA"/>
    <property type="match status" value="1"/>
</dbReference>
<feature type="domain" description="ABC transporter" evidence="5">
    <location>
        <begin position="18"/>
        <end position="255"/>
    </location>
</feature>
<dbReference type="EMBL" id="CZQA01000001">
    <property type="protein sequence ID" value="CUS33636.1"/>
    <property type="molecule type" value="Genomic_DNA"/>
</dbReference>
<gene>
    <name evidence="6" type="primary">mntB</name>
    <name evidence="6" type="ORF">COMA1_11268</name>
</gene>
<dbReference type="CDD" id="cd03235">
    <property type="entry name" value="ABC_Metallic_Cations"/>
    <property type="match status" value="1"/>
</dbReference>
<dbReference type="Gene3D" id="3.40.50.300">
    <property type="entry name" value="P-loop containing nucleotide triphosphate hydrolases"/>
    <property type="match status" value="1"/>
</dbReference>
<evidence type="ECO:0000256" key="3">
    <source>
        <dbReference type="ARBA" id="ARBA00022741"/>
    </source>
</evidence>
<dbReference type="STRING" id="1742972.COMA1_11268"/>
<dbReference type="InterPro" id="IPR017871">
    <property type="entry name" value="ABC_transporter-like_CS"/>
</dbReference>
<proteinExistence type="inferred from homology"/>
<name>A0A0S4LCM9_9BACT</name>
<dbReference type="GO" id="GO:0016887">
    <property type="term" value="F:ATP hydrolysis activity"/>
    <property type="evidence" value="ECO:0007669"/>
    <property type="project" value="InterPro"/>
</dbReference>
<dbReference type="PANTHER" id="PTHR42734:SF5">
    <property type="entry name" value="IRON TRANSPORT SYSTEM ATP-BINDING PROTEIN HI_0361-RELATED"/>
    <property type="match status" value="1"/>
</dbReference>
<accession>A0A0S4LCM9</accession>
<keyword evidence="4 6" id="KW-0067">ATP-binding</keyword>
<dbReference type="SUPFAM" id="SSF52540">
    <property type="entry name" value="P-loop containing nucleoside triphosphate hydrolases"/>
    <property type="match status" value="1"/>
</dbReference>
<dbReference type="RefSeq" id="WP_176697883.1">
    <property type="nucleotide sequence ID" value="NZ_CZQA01000001.1"/>
</dbReference>
<evidence type="ECO:0000256" key="4">
    <source>
        <dbReference type="ARBA" id="ARBA00022840"/>
    </source>
</evidence>
<dbReference type="InterPro" id="IPR027417">
    <property type="entry name" value="P-loop_NTPase"/>
</dbReference>
<dbReference type="PROSITE" id="PS00211">
    <property type="entry name" value="ABC_TRANSPORTER_1"/>
    <property type="match status" value="1"/>
</dbReference>
<keyword evidence="7" id="KW-1185">Reference proteome</keyword>
<evidence type="ECO:0000256" key="2">
    <source>
        <dbReference type="ARBA" id="ARBA00022448"/>
    </source>
</evidence>
<dbReference type="Pfam" id="PF00005">
    <property type="entry name" value="ABC_tran"/>
    <property type="match status" value="1"/>
</dbReference>
<sequence>MSPEGTRESVSTGRSPIIRFDHASFGFPGLIALKDITLPIYDGEFVGVIGPNGSGKTTLCRAVLGLLPPVEGHLHIFDCACSELRCHHRARIGYLPQKGVVDRNFPVTVLETVMMGRYGALGLLKRPGKKDRQIAMEALTQVGMESHKDTALGHLSGGQQQRVFIARALAQQPKVLILDEPTTGLDIAMQHNVIELVQHLHDDLKLTVLLITHDINMIRSRVDRLVLLKTKLYAAGPPADVLQPEILHQVYGKELVITEKDLVIVEDYHHHH</sequence>
<protein>
    <submittedName>
        <fullName evidence="6">Manganese transport system ATP-binding protein MntB</fullName>
    </submittedName>
</protein>
<evidence type="ECO:0000256" key="1">
    <source>
        <dbReference type="ARBA" id="ARBA00005417"/>
    </source>
</evidence>
<dbReference type="GO" id="GO:0005524">
    <property type="term" value="F:ATP binding"/>
    <property type="evidence" value="ECO:0007669"/>
    <property type="project" value="UniProtKB-KW"/>
</dbReference>
<keyword evidence="2" id="KW-0813">Transport</keyword>
<dbReference type="InterPro" id="IPR003439">
    <property type="entry name" value="ABC_transporter-like_ATP-bd"/>
</dbReference>
<evidence type="ECO:0000313" key="7">
    <source>
        <dbReference type="Proteomes" id="UP000199032"/>
    </source>
</evidence>
<evidence type="ECO:0000259" key="5">
    <source>
        <dbReference type="PROSITE" id="PS50893"/>
    </source>
</evidence>
<dbReference type="PANTHER" id="PTHR42734">
    <property type="entry name" value="METAL TRANSPORT SYSTEM ATP-BINDING PROTEIN TM_0124-RELATED"/>
    <property type="match status" value="1"/>
</dbReference>
<organism evidence="6 7">
    <name type="scientific">Candidatus Nitrospira nitrosa</name>
    <dbReference type="NCBI Taxonomy" id="1742972"/>
    <lineage>
        <taxon>Bacteria</taxon>
        <taxon>Pseudomonadati</taxon>
        <taxon>Nitrospirota</taxon>
        <taxon>Nitrospiria</taxon>
        <taxon>Nitrospirales</taxon>
        <taxon>Nitrospiraceae</taxon>
        <taxon>Nitrospira</taxon>
    </lineage>
</organism>
<comment type="similarity">
    <text evidence="1">Belongs to the ABC transporter superfamily.</text>
</comment>
<dbReference type="InterPro" id="IPR050153">
    <property type="entry name" value="Metal_Ion_Import_ABC"/>
</dbReference>
<dbReference type="FunFam" id="3.40.50.300:FF:000134">
    <property type="entry name" value="Iron-enterobactin ABC transporter ATP-binding protein"/>
    <property type="match status" value="1"/>
</dbReference>
<dbReference type="AlphaFoldDB" id="A0A0S4LCM9"/>
<dbReference type="PROSITE" id="PS50893">
    <property type="entry name" value="ABC_TRANSPORTER_2"/>
    <property type="match status" value="1"/>
</dbReference>
<dbReference type="Proteomes" id="UP000199032">
    <property type="component" value="Unassembled WGS sequence"/>
</dbReference>
<reference evidence="6 7" key="1">
    <citation type="submission" date="2015-10" db="EMBL/GenBank/DDBJ databases">
        <authorList>
            <person name="Gilbert D.G."/>
        </authorList>
    </citation>
    <scope>NUCLEOTIDE SEQUENCE [LARGE SCALE GENOMIC DNA]</scope>
    <source>
        <strain evidence="6">COMA1</strain>
    </source>
</reference>
<keyword evidence="3" id="KW-0547">Nucleotide-binding</keyword>